<keyword evidence="1" id="KW-0175">Coiled coil</keyword>
<dbReference type="AlphaFoldDB" id="A0A811N222"/>
<dbReference type="PANTHER" id="PTHR31267">
    <property type="entry name" value="DENTIN SIALOPHOSPHOPROTEIN-LIKE PROTEIN"/>
    <property type="match status" value="1"/>
</dbReference>
<evidence type="ECO:0000256" key="1">
    <source>
        <dbReference type="SAM" id="Coils"/>
    </source>
</evidence>
<organism evidence="3 4">
    <name type="scientific">Miscanthus lutarioriparius</name>
    <dbReference type="NCBI Taxonomy" id="422564"/>
    <lineage>
        <taxon>Eukaryota</taxon>
        <taxon>Viridiplantae</taxon>
        <taxon>Streptophyta</taxon>
        <taxon>Embryophyta</taxon>
        <taxon>Tracheophyta</taxon>
        <taxon>Spermatophyta</taxon>
        <taxon>Magnoliopsida</taxon>
        <taxon>Liliopsida</taxon>
        <taxon>Poales</taxon>
        <taxon>Poaceae</taxon>
        <taxon>PACMAD clade</taxon>
        <taxon>Panicoideae</taxon>
        <taxon>Andropogonodae</taxon>
        <taxon>Andropogoneae</taxon>
        <taxon>Saccharinae</taxon>
        <taxon>Miscanthus</taxon>
    </lineage>
</organism>
<keyword evidence="4" id="KW-1185">Reference proteome</keyword>
<reference evidence="3" key="1">
    <citation type="submission" date="2020-10" db="EMBL/GenBank/DDBJ databases">
        <authorList>
            <person name="Han B."/>
            <person name="Lu T."/>
            <person name="Zhao Q."/>
            <person name="Huang X."/>
            <person name="Zhao Y."/>
        </authorList>
    </citation>
    <scope>NUCLEOTIDE SEQUENCE</scope>
</reference>
<gene>
    <name evidence="3" type="ORF">NCGR_LOCUS9977</name>
</gene>
<dbReference type="OrthoDB" id="1926238at2759"/>
<proteinExistence type="predicted"/>
<evidence type="ECO:0000313" key="4">
    <source>
        <dbReference type="Proteomes" id="UP000604825"/>
    </source>
</evidence>
<feature type="coiled-coil region" evidence="1">
    <location>
        <begin position="69"/>
        <end position="96"/>
    </location>
</feature>
<accession>A0A811N222</accession>
<dbReference type="PANTHER" id="PTHR31267:SF3">
    <property type="entry name" value="OS03G0756700 PROTEIN"/>
    <property type="match status" value="1"/>
</dbReference>
<evidence type="ECO:0000313" key="3">
    <source>
        <dbReference type="EMBL" id="CAD6214573.1"/>
    </source>
</evidence>
<comment type="caution">
    <text evidence="3">The sequence shown here is derived from an EMBL/GenBank/DDBJ whole genome shotgun (WGS) entry which is preliminary data.</text>
</comment>
<dbReference type="Proteomes" id="UP000604825">
    <property type="component" value="Unassembled WGS sequence"/>
</dbReference>
<protein>
    <submittedName>
        <fullName evidence="3">Uncharacterized protein</fullName>
    </submittedName>
</protein>
<feature type="region of interest" description="Disordered" evidence="2">
    <location>
        <begin position="432"/>
        <end position="453"/>
    </location>
</feature>
<sequence length="1056" mass="115553">MESCFRSFSKFFMFANDCAQKMIAIHEHTLYCKPKSIRNRNHIDACSPSTKMLYLLHLQNAAEEWAAKAHRIEDALQVMKEALDDLRRTVEGVERGKERGAGAARAAGRVLLLSRAIVTAQQLLGRRTLPQPSDCLHFFGSVNVDALGRFRAQGFFVRGAAYLQLCPQSSDCAELLVNVDGPSAKDLSVDPNTFYLPQDANQEFYTRALQYSCSVSKQGFEAQGLLVNAAEFGLNNDSSVMGGYQQFDYLLGPPQPEVYEGMQMQNISTNIIHRRRPSNASCLDHTEELTSYDTDDRAVSFGSSCSIGIASYPYSTPLQSNNHFSGTRDGTWDALMQMQEALEASNSDNGLNEECSGLTFNHAELSGGNTMKHQVVWDNGSLKSPSFTSSFLPFPGDTETTLTSASTVCSFQNFADLQYKMNNNEQNKSSFEVELPHQKGPTTSHVNGSRGEMHSAEWGTIPGHIESSGFMPSTEDRQNDISHQLSSSFVYSADGTVDNGSKKSPLLYECEEQMEIDSLLNSFGVSTDSFSQTCGMFEQSNNLVEFGMKIELDQSGSAACFSNTAPYMQTGPPESAISDGSSYPEQYQSTSQTCGLFYASASQWQNMSSSGLPLLDCCKSIGEPSSIISLGGNGKGHLLPTSEGTLVQQPQSVATDTRLEMTDSVANCNLEFTGRLDNQSCPIGASVCHDEAMAAKVLQTAQPGVVTDCTFGVGTSNHTGCSDMQLPITHTTSVQEPGPSLSKDLNSSCIQGTEIKKVVLRAKYNSECHGILHPKSFEQNTPESMDIETYMYGCDDYSQIVDPQQSTIHSASKPSHSSVLPADKLDDKAVSQQKKRKRATEKLLAWHAQVMTVHGSRHRRRIPELDWARATKRLVEKVDDENATMGSSSFSTRAGKRLILTTSLIQNILPVVPARLLATNVTNFAETIVYHLSKFALSDACDTVLSVGNDDTLLHQSSTSANEDSKILSEVLETYGSRFGKLEISLLSAEKMMTLHDMASELQDLERWYIVYRLAKCHGYAKNSGLDPCTATVKKHDGAAAAPVDSLSSIKCRLLN</sequence>
<name>A0A811N222_9POAL</name>
<evidence type="ECO:0000256" key="2">
    <source>
        <dbReference type="SAM" id="MobiDB-lite"/>
    </source>
</evidence>
<dbReference type="EMBL" id="CAJGYO010000002">
    <property type="protein sequence ID" value="CAD6214573.1"/>
    <property type="molecule type" value="Genomic_DNA"/>
</dbReference>